<sequence>MHCCTGSIYIGCIRPQDIYFILSINLQRKLGARILTMS</sequence>
<evidence type="ECO:0000313" key="1">
    <source>
        <dbReference type="EMBL" id="MBX56808.1"/>
    </source>
</evidence>
<reference evidence="1" key="1">
    <citation type="submission" date="2018-02" db="EMBL/GenBank/DDBJ databases">
        <title>Rhizophora mucronata_Transcriptome.</title>
        <authorList>
            <person name="Meera S.P."/>
            <person name="Sreeshan A."/>
            <person name="Augustine A."/>
        </authorList>
    </citation>
    <scope>NUCLEOTIDE SEQUENCE</scope>
    <source>
        <tissue evidence="1">Leaf</tissue>
    </source>
</reference>
<organism evidence="1">
    <name type="scientific">Rhizophora mucronata</name>
    <name type="common">Asiatic mangrove</name>
    <dbReference type="NCBI Taxonomy" id="61149"/>
    <lineage>
        <taxon>Eukaryota</taxon>
        <taxon>Viridiplantae</taxon>
        <taxon>Streptophyta</taxon>
        <taxon>Embryophyta</taxon>
        <taxon>Tracheophyta</taxon>
        <taxon>Spermatophyta</taxon>
        <taxon>Magnoliopsida</taxon>
        <taxon>eudicotyledons</taxon>
        <taxon>Gunneridae</taxon>
        <taxon>Pentapetalae</taxon>
        <taxon>rosids</taxon>
        <taxon>fabids</taxon>
        <taxon>Malpighiales</taxon>
        <taxon>Rhizophoraceae</taxon>
        <taxon>Rhizophora</taxon>
    </lineage>
</organism>
<protein>
    <submittedName>
        <fullName evidence="1">Uncharacterized protein</fullName>
    </submittedName>
</protein>
<proteinExistence type="predicted"/>
<accession>A0A2P2PPW8</accession>
<dbReference type="AlphaFoldDB" id="A0A2P2PPW8"/>
<dbReference type="EMBL" id="GGEC01076324">
    <property type="protein sequence ID" value="MBX56808.1"/>
    <property type="molecule type" value="Transcribed_RNA"/>
</dbReference>
<name>A0A2P2PPW8_RHIMU</name>